<proteinExistence type="predicted"/>
<feature type="region of interest" description="Disordered" evidence="1">
    <location>
        <begin position="203"/>
        <end position="242"/>
    </location>
</feature>
<dbReference type="RefSeq" id="WP_138458782.1">
    <property type="nucleotide sequence ID" value="NZ_VBUU01000043.1"/>
</dbReference>
<name>A0A5R8P843_9NOCA</name>
<organism evidence="2 3">
    <name type="scientific">Nocardia cyriacigeorgica</name>
    <dbReference type="NCBI Taxonomy" id="135487"/>
    <lineage>
        <taxon>Bacteria</taxon>
        <taxon>Bacillati</taxon>
        <taxon>Actinomycetota</taxon>
        <taxon>Actinomycetes</taxon>
        <taxon>Mycobacteriales</taxon>
        <taxon>Nocardiaceae</taxon>
        <taxon>Nocardia</taxon>
    </lineage>
</organism>
<protein>
    <submittedName>
        <fullName evidence="2">Uncharacterized protein</fullName>
    </submittedName>
</protein>
<evidence type="ECO:0000313" key="3">
    <source>
        <dbReference type="Proteomes" id="UP000308349"/>
    </source>
</evidence>
<accession>A0A5R8P843</accession>
<sequence>MAIAHYEWFKYFEFAAAADAASLAIRQQIDAVAPEIEQLGSGMAGNDEAGNQWGSAWDSALNKFLPNACRLADAYGAIANRAYTAGVNFITAEWVASGGKGPAPAPPTKPPEHVDQRVLVGNLPTSIGDNGDPFITDIPGLKEQIGKDLPNGNDVKLRIVGDLLEDLRKVIREHTDEVRKFGREPGRSTPRTRTCFTTSTSAMFSAPRGWPKPMPPHWPARHKHSAVSLSSSAMTCDRPSPT</sequence>
<gene>
    <name evidence="2" type="ORF">FEK35_28205</name>
</gene>
<dbReference type="EMBL" id="VBUU01000043">
    <property type="protein sequence ID" value="TLF96635.1"/>
    <property type="molecule type" value="Genomic_DNA"/>
</dbReference>
<reference evidence="2 3" key="1">
    <citation type="submission" date="2019-05" db="EMBL/GenBank/DDBJ databases">
        <title>Genomes sequences of two Nocardia cyriacigeorgica environmental isolates, type strains Nocardia asteroides ATCC 19247 and Nocardia cyriacigeorgica DSM 44484.</title>
        <authorList>
            <person name="Vautrin F."/>
            <person name="Bergeron E."/>
            <person name="Dubost A."/>
            <person name="Abrouk D."/>
            <person name="Rodriguez Nava V."/>
            <person name="Pujic P."/>
        </authorList>
    </citation>
    <scope>NUCLEOTIDE SEQUENCE [LARGE SCALE GENOMIC DNA]</scope>
    <source>
        <strain evidence="2 3">EML 1456</strain>
    </source>
</reference>
<dbReference type="Proteomes" id="UP000308349">
    <property type="component" value="Unassembled WGS sequence"/>
</dbReference>
<dbReference type="OrthoDB" id="3698654at2"/>
<evidence type="ECO:0000313" key="2">
    <source>
        <dbReference type="EMBL" id="TLF96635.1"/>
    </source>
</evidence>
<comment type="caution">
    <text evidence="2">The sequence shown here is derived from an EMBL/GenBank/DDBJ whole genome shotgun (WGS) entry which is preliminary data.</text>
</comment>
<evidence type="ECO:0000256" key="1">
    <source>
        <dbReference type="SAM" id="MobiDB-lite"/>
    </source>
</evidence>
<dbReference type="AlphaFoldDB" id="A0A5R8P843"/>